<evidence type="ECO:0000313" key="3">
    <source>
        <dbReference type="Proteomes" id="UP001054837"/>
    </source>
</evidence>
<gene>
    <name evidence="2" type="ORF">CDAR_237921</name>
</gene>
<evidence type="ECO:0000256" key="1">
    <source>
        <dbReference type="SAM" id="MobiDB-lite"/>
    </source>
</evidence>
<name>A0AAV4S582_9ARAC</name>
<dbReference type="AlphaFoldDB" id="A0AAV4S582"/>
<evidence type="ECO:0008006" key="4">
    <source>
        <dbReference type="Google" id="ProtNLM"/>
    </source>
</evidence>
<comment type="caution">
    <text evidence="2">The sequence shown here is derived from an EMBL/GenBank/DDBJ whole genome shotgun (WGS) entry which is preliminary data.</text>
</comment>
<protein>
    <recommendedName>
        <fullName evidence="4">Histone H4</fullName>
    </recommendedName>
</protein>
<sequence>MWAGSKGGRAKQRGTQQSGVAREVACRIGVSGGIFRRKKHKGLSEAGKKERESYALGGQINEMLSDSTSNCRRPTLIGG</sequence>
<organism evidence="2 3">
    <name type="scientific">Caerostris darwini</name>
    <dbReference type="NCBI Taxonomy" id="1538125"/>
    <lineage>
        <taxon>Eukaryota</taxon>
        <taxon>Metazoa</taxon>
        <taxon>Ecdysozoa</taxon>
        <taxon>Arthropoda</taxon>
        <taxon>Chelicerata</taxon>
        <taxon>Arachnida</taxon>
        <taxon>Araneae</taxon>
        <taxon>Araneomorphae</taxon>
        <taxon>Entelegynae</taxon>
        <taxon>Araneoidea</taxon>
        <taxon>Araneidae</taxon>
        <taxon>Caerostris</taxon>
    </lineage>
</organism>
<reference evidence="2 3" key="1">
    <citation type="submission" date="2021-06" db="EMBL/GenBank/DDBJ databases">
        <title>Caerostris darwini draft genome.</title>
        <authorList>
            <person name="Kono N."/>
            <person name="Arakawa K."/>
        </authorList>
    </citation>
    <scope>NUCLEOTIDE SEQUENCE [LARGE SCALE GENOMIC DNA]</scope>
</reference>
<proteinExistence type="predicted"/>
<evidence type="ECO:0000313" key="2">
    <source>
        <dbReference type="EMBL" id="GIY27716.1"/>
    </source>
</evidence>
<dbReference type="Proteomes" id="UP001054837">
    <property type="component" value="Unassembled WGS sequence"/>
</dbReference>
<dbReference type="EMBL" id="BPLQ01007073">
    <property type="protein sequence ID" value="GIY27716.1"/>
    <property type="molecule type" value="Genomic_DNA"/>
</dbReference>
<feature type="region of interest" description="Disordered" evidence="1">
    <location>
        <begin position="1"/>
        <end position="22"/>
    </location>
</feature>
<accession>A0AAV4S582</accession>
<keyword evidence="3" id="KW-1185">Reference proteome</keyword>